<organism evidence="1 2">
    <name type="scientific">Geothermobacter hydrogeniphilus</name>
    <dbReference type="NCBI Taxonomy" id="1969733"/>
    <lineage>
        <taxon>Bacteria</taxon>
        <taxon>Pseudomonadati</taxon>
        <taxon>Thermodesulfobacteriota</taxon>
        <taxon>Desulfuromonadia</taxon>
        <taxon>Desulfuromonadales</taxon>
        <taxon>Geothermobacteraceae</taxon>
        <taxon>Geothermobacter</taxon>
    </lineage>
</organism>
<protein>
    <submittedName>
        <fullName evidence="1">Uncharacterized protein</fullName>
    </submittedName>
</protein>
<keyword evidence="2" id="KW-1185">Reference proteome</keyword>
<sequence>MDAAVKQRAKGLVVSRRVGQSVRVGQDLVVTLVENNQSRSRVEIELASPSGQKIIPMAQGCPVVLFEDPMTTMELRGFNGSLAKLAFIAPREILIQRMDQGVCQQEES</sequence>
<gene>
    <name evidence="1" type="ORF">B5V00_06790</name>
</gene>
<dbReference type="EMBL" id="NAAD01000006">
    <property type="protein sequence ID" value="ORJ61333.1"/>
    <property type="molecule type" value="Genomic_DNA"/>
</dbReference>
<evidence type="ECO:0000313" key="1">
    <source>
        <dbReference type="EMBL" id="ORJ61333.1"/>
    </source>
</evidence>
<accession>A0A1X0Y8B5</accession>
<comment type="caution">
    <text evidence="1">The sequence shown here is derived from an EMBL/GenBank/DDBJ whole genome shotgun (WGS) entry which is preliminary data.</text>
</comment>
<name>A0A1X0Y8B5_9BACT</name>
<reference evidence="1 2" key="1">
    <citation type="submission" date="2017-03" db="EMBL/GenBank/DDBJ databases">
        <title>Genome sequence of Geothermobacter sp. EPR-M, Deep-Sea Iron Reducer.</title>
        <authorList>
            <person name="Tully B."/>
            <person name="Savalia P."/>
            <person name="Abuyen K."/>
            <person name="Baughan C."/>
            <person name="Romero E."/>
            <person name="Ronkowski C."/>
            <person name="Torres B."/>
            <person name="Tremblay J."/>
            <person name="Trujillo A."/>
            <person name="Tyler M."/>
            <person name="Perez-Rodriguez I."/>
            <person name="Amend J."/>
        </authorList>
    </citation>
    <scope>NUCLEOTIDE SEQUENCE [LARGE SCALE GENOMIC DNA]</scope>
    <source>
        <strain evidence="1 2">EPR-M</strain>
    </source>
</reference>
<dbReference type="STRING" id="1969733.B5V00_06790"/>
<dbReference type="Proteomes" id="UP000193136">
    <property type="component" value="Unassembled WGS sequence"/>
</dbReference>
<evidence type="ECO:0000313" key="2">
    <source>
        <dbReference type="Proteomes" id="UP000193136"/>
    </source>
</evidence>
<dbReference type="AlphaFoldDB" id="A0A1X0Y8B5"/>
<proteinExistence type="predicted"/>